<dbReference type="Proteomes" id="UP001318300">
    <property type="component" value="Unassembled WGS sequence"/>
</dbReference>
<dbReference type="PROSITE" id="PS01117">
    <property type="entry name" value="HTH_MARR_1"/>
    <property type="match status" value="1"/>
</dbReference>
<keyword evidence="1" id="KW-0805">Transcription regulation</keyword>
<evidence type="ECO:0000313" key="6">
    <source>
        <dbReference type="EMBL" id="NII40742.1"/>
    </source>
</evidence>
<evidence type="ECO:0000256" key="3">
    <source>
        <dbReference type="ARBA" id="ARBA00023163"/>
    </source>
</evidence>
<feature type="compositionally biased region" description="Polar residues" evidence="4">
    <location>
        <begin position="15"/>
        <end position="26"/>
    </location>
</feature>
<accession>A0ABX0T5H4</accession>
<dbReference type="PRINTS" id="PR00598">
    <property type="entry name" value="HTHMARR"/>
</dbReference>
<keyword evidence="7" id="KW-1185">Reference proteome</keyword>
<dbReference type="InterPro" id="IPR039422">
    <property type="entry name" value="MarR/SlyA-like"/>
</dbReference>
<dbReference type="InterPro" id="IPR023187">
    <property type="entry name" value="Tscrpt_reg_MarR-type_CS"/>
</dbReference>
<dbReference type="InterPro" id="IPR036390">
    <property type="entry name" value="WH_DNA-bd_sf"/>
</dbReference>
<feature type="domain" description="HTH marR-type" evidence="5">
    <location>
        <begin position="32"/>
        <end position="169"/>
    </location>
</feature>
<dbReference type="RefSeq" id="WP_208385614.1">
    <property type="nucleotide sequence ID" value="NZ_JAAOYO010000002.1"/>
</dbReference>
<dbReference type="InterPro" id="IPR036388">
    <property type="entry name" value="WH-like_DNA-bd_sf"/>
</dbReference>
<evidence type="ECO:0000256" key="1">
    <source>
        <dbReference type="ARBA" id="ARBA00023015"/>
    </source>
</evidence>
<evidence type="ECO:0000259" key="5">
    <source>
        <dbReference type="PROSITE" id="PS50995"/>
    </source>
</evidence>
<evidence type="ECO:0000313" key="7">
    <source>
        <dbReference type="Proteomes" id="UP001318300"/>
    </source>
</evidence>
<keyword evidence="3" id="KW-0804">Transcription</keyword>
<dbReference type="Gene3D" id="1.10.10.10">
    <property type="entry name" value="Winged helix-like DNA-binding domain superfamily/Winged helix DNA-binding domain"/>
    <property type="match status" value="1"/>
</dbReference>
<keyword evidence="2 6" id="KW-0238">DNA-binding</keyword>
<dbReference type="SMART" id="SM00347">
    <property type="entry name" value="HTH_MARR"/>
    <property type="match status" value="1"/>
</dbReference>
<dbReference type="GO" id="GO:0003677">
    <property type="term" value="F:DNA binding"/>
    <property type="evidence" value="ECO:0007669"/>
    <property type="project" value="UniProtKB-KW"/>
</dbReference>
<dbReference type="InterPro" id="IPR000835">
    <property type="entry name" value="HTH_MarR-typ"/>
</dbReference>
<evidence type="ECO:0000256" key="4">
    <source>
        <dbReference type="SAM" id="MobiDB-lite"/>
    </source>
</evidence>
<dbReference type="SUPFAM" id="SSF46785">
    <property type="entry name" value="Winged helix' DNA-binding domain"/>
    <property type="match status" value="1"/>
</dbReference>
<comment type="caution">
    <text evidence="6">The sequence shown here is derived from an EMBL/GenBank/DDBJ whole genome shotgun (WGS) entry which is preliminary data.</text>
</comment>
<dbReference type="EMBL" id="JAAOYO010000002">
    <property type="protein sequence ID" value="NII40742.1"/>
    <property type="molecule type" value="Genomic_DNA"/>
</dbReference>
<gene>
    <name evidence="6" type="ORF">E9228_001378</name>
</gene>
<organism evidence="6 7">
    <name type="scientific">Curtobacterium salicis</name>
    <dbReference type="NCBI Taxonomy" id="1779862"/>
    <lineage>
        <taxon>Bacteria</taxon>
        <taxon>Bacillati</taxon>
        <taxon>Actinomycetota</taxon>
        <taxon>Actinomycetes</taxon>
        <taxon>Micrococcales</taxon>
        <taxon>Microbacteriaceae</taxon>
        <taxon>Curtobacterium</taxon>
    </lineage>
</organism>
<dbReference type="PANTHER" id="PTHR33164:SF43">
    <property type="entry name" value="HTH-TYPE TRANSCRIPTIONAL REPRESSOR YETL"/>
    <property type="match status" value="1"/>
</dbReference>
<sequence length="177" mass="18738">MPDTMPDAVPDAVSAPSSPDVQSTQPVPVAAAEDDLADLMVAFRSFQMHHARVLARESAARGLNATDTRFVLFLAATGTGVTPKQAGEHLELSTGAMTSLIDRLERHGHIRRGPNPDDRRSLLLHLTASGSVVAQQITGVYSAAAREVVAPADRARLATQFTLLGDALARHSRAASL</sequence>
<evidence type="ECO:0000256" key="2">
    <source>
        <dbReference type="ARBA" id="ARBA00023125"/>
    </source>
</evidence>
<dbReference type="PANTHER" id="PTHR33164">
    <property type="entry name" value="TRANSCRIPTIONAL REGULATOR, MARR FAMILY"/>
    <property type="match status" value="1"/>
</dbReference>
<proteinExistence type="predicted"/>
<feature type="region of interest" description="Disordered" evidence="4">
    <location>
        <begin position="1"/>
        <end position="26"/>
    </location>
</feature>
<protein>
    <submittedName>
        <fullName evidence="6">DNA-binding MarR family transcriptional regulator</fullName>
    </submittedName>
</protein>
<name>A0ABX0T5H4_9MICO</name>
<dbReference type="Pfam" id="PF12802">
    <property type="entry name" value="MarR_2"/>
    <property type="match status" value="1"/>
</dbReference>
<dbReference type="PROSITE" id="PS50995">
    <property type="entry name" value="HTH_MARR_2"/>
    <property type="match status" value="1"/>
</dbReference>
<reference evidence="6 7" key="1">
    <citation type="submission" date="2020-03" db="EMBL/GenBank/DDBJ databases">
        <title>Above-ground endophytic microbial communities from plants in different locations in the United States.</title>
        <authorList>
            <person name="Frank C."/>
        </authorList>
    </citation>
    <scope>NUCLEOTIDE SEQUENCE [LARGE SCALE GENOMIC DNA]</scope>
    <source>
        <strain evidence="6 7">WW7</strain>
    </source>
</reference>